<dbReference type="EnsemblMetazoa" id="SMAR002199-RA">
    <property type="protein sequence ID" value="SMAR002199-PA"/>
    <property type="gene ID" value="SMAR002199"/>
</dbReference>
<evidence type="ECO:0000313" key="2">
    <source>
        <dbReference type="Proteomes" id="UP000014500"/>
    </source>
</evidence>
<dbReference type="HOGENOM" id="CLU_1246748_0_0_1"/>
<evidence type="ECO:0008006" key="3">
    <source>
        <dbReference type="Google" id="ProtNLM"/>
    </source>
</evidence>
<keyword evidence="2" id="KW-1185">Reference proteome</keyword>
<sequence>MYLLTHMTRMMSSEFVVFEIKYSPTFLCQGKMADVSAPCYFNNTQFKEDNAVLSDYNHSQAVVIDFELDIMSAKDTTKSAASGVNKLDRTNYLQWTIDVQLFLEEKGFWKFVRGKQVEPLATASAAEREKYEKDKNKSRAIVLQCLVPTLQPAAMKHDTTEAVWTHLKKIFEPSSIAREASLVEEFYSMRRHENEELDSFMAHLDKAEDDIVVANDKLIGIL</sequence>
<dbReference type="OMA" id="FYSFRIN"/>
<dbReference type="AlphaFoldDB" id="T1IMJ2"/>
<reference evidence="2" key="1">
    <citation type="submission" date="2011-05" db="EMBL/GenBank/DDBJ databases">
        <authorList>
            <person name="Richards S.R."/>
            <person name="Qu J."/>
            <person name="Jiang H."/>
            <person name="Jhangiani S.N."/>
            <person name="Agravi P."/>
            <person name="Goodspeed R."/>
            <person name="Gross S."/>
            <person name="Mandapat C."/>
            <person name="Jackson L."/>
            <person name="Mathew T."/>
            <person name="Pu L."/>
            <person name="Thornton R."/>
            <person name="Saada N."/>
            <person name="Wilczek-Boney K.B."/>
            <person name="Lee S."/>
            <person name="Kovar C."/>
            <person name="Wu Y."/>
            <person name="Scherer S.E."/>
            <person name="Worley K.C."/>
            <person name="Muzny D.M."/>
            <person name="Gibbs R."/>
        </authorList>
    </citation>
    <scope>NUCLEOTIDE SEQUENCE</scope>
    <source>
        <strain evidence="2">Brora</strain>
    </source>
</reference>
<name>T1IMJ2_STRMM</name>
<accession>T1IMJ2</accession>
<dbReference type="EMBL" id="JH431062">
    <property type="status" value="NOT_ANNOTATED_CDS"/>
    <property type="molecule type" value="Genomic_DNA"/>
</dbReference>
<dbReference type="Pfam" id="PF14223">
    <property type="entry name" value="Retrotran_gag_2"/>
    <property type="match status" value="1"/>
</dbReference>
<organism evidence="1 2">
    <name type="scientific">Strigamia maritima</name>
    <name type="common">European centipede</name>
    <name type="synonym">Geophilus maritimus</name>
    <dbReference type="NCBI Taxonomy" id="126957"/>
    <lineage>
        <taxon>Eukaryota</taxon>
        <taxon>Metazoa</taxon>
        <taxon>Ecdysozoa</taxon>
        <taxon>Arthropoda</taxon>
        <taxon>Myriapoda</taxon>
        <taxon>Chilopoda</taxon>
        <taxon>Pleurostigmophora</taxon>
        <taxon>Geophilomorpha</taxon>
        <taxon>Linotaeniidae</taxon>
        <taxon>Strigamia</taxon>
    </lineage>
</organism>
<protein>
    <recommendedName>
        <fullName evidence="3">DUF4219 domain-containing protein</fullName>
    </recommendedName>
</protein>
<dbReference type="PhylomeDB" id="T1IMJ2"/>
<reference evidence="1" key="2">
    <citation type="submission" date="2015-02" db="UniProtKB">
        <authorList>
            <consortium name="EnsemblMetazoa"/>
        </authorList>
    </citation>
    <scope>IDENTIFICATION</scope>
</reference>
<proteinExistence type="predicted"/>
<dbReference type="Proteomes" id="UP000014500">
    <property type="component" value="Unassembled WGS sequence"/>
</dbReference>
<evidence type="ECO:0000313" key="1">
    <source>
        <dbReference type="EnsemblMetazoa" id="SMAR002199-PA"/>
    </source>
</evidence>